<dbReference type="PANTHER" id="PTHR43464">
    <property type="entry name" value="METHYLTRANSFERASE"/>
    <property type="match status" value="1"/>
</dbReference>
<dbReference type="SUPFAM" id="SSF53335">
    <property type="entry name" value="S-adenosyl-L-methionine-dependent methyltransferases"/>
    <property type="match status" value="1"/>
</dbReference>
<evidence type="ECO:0000256" key="3">
    <source>
        <dbReference type="ARBA" id="ARBA00022688"/>
    </source>
</evidence>
<keyword evidence="3" id="KW-0831">Ubiquinone biosynthesis</keyword>
<dbReference type="GO" id="GO:0061542">
    <property type="term" value="F:3-demethylubiquinol 3-O-methyltransferase activity"/>
    <property type="evidence" value="ECO:0007669"/>
    <property type="project" value="InterPro"/>
</dbReference>
<dbReference type="Proteomes" id="UP000485058">
    <property type="component" value="Unassembled WGS sequence"/>
</dbReference>
<sequence>MVCPSADVPGVACVPAEGAGPGRPQSVGQPRATALYDIVLASEVLEHVKRPDLFCATLYSVLRPGGVLVVSTLNRTPASFALAIVAAEYVAGVVPRGTHDWTRFITPEELHIMAGQCGMAMTHAAGMWLEPGSGHFRLTGDLSFCNVGAVGSRRQ</sequence>
<evidence type="ECO:0000256" key="4">
    <source>
        <dbReference type="ARBA" id="ARBA00022691"/>
    </source>
</evidence>
<organism evidence="5 6">
    <name type="scientific">Haematococcus lacustris</name>
    <name type="common">Green alga</name>
    <name type="synonym">Haematococcus pluvialis</name>
    <dbReference type="NCBI Taxonomy" id="44745"/>
    <lineage>
        <taxon>Eukaryota</taxon>
        <taxon>Viridiplantae</taxon>
        <taxon>Chlorophyta</taxon>
        <taxon>core chlorophytes</taxon>
        <taxon>Chlorophyceae</taxon>
        <taxon>CS clade</taxon>
        <taxon>Chlamydomonadales</taxon>
        <taxon>Haematococcaceae</taxon>
        <taxon>Haematococcus</taxon>
    </lineage>
</organism>
<dbReference type="InterPro" id="IPR029063">
    <property type="entry name" value="SAM-dependent_MTases_sf"/>
</dbReference>
<evidence type="ECO:0000256" key="1">
    <source>
        <dbReference type="ARBA" id="ARBA00022603"/>
    </source>
</evidence>
<accession>A0A699ZTU7</accession>
<dbReference type="Pfam" id="PF13489">
    <property type="entry name" value="Methyltransf_23"/>
    <property type="match status" value="1"/>
</dbReference>
<dbReference type="Gene3D" id="3.40.50.150">
    <property type="entry name" value="Vaccinia Virus protein VP39"/>
    <property type="match status" value="1"/>
</dbReference>
<gene>
    <name evidence="5" type="ORF">HaLaN_24448</name>
</gene>
<name>A0A699ZTU7_HAELA</name>
<evidence type="ECO:0000313" key="5">
    <source>
        <dbReference type="EMBL" id="GFH26317.1"/>
    </source>
</evidence>
<dbReference type="AlphaFoldDB" id="A0A699ZTU7"/>
<protein>
    <submittedName>
        <fullName evidence="5">Polyprenyldihydroxybenzoate methyltransferase</fullName>
    </submittedName>
</protein>
<comment type="caution">
    <text evidence="5">The sequence shown here is derived from an EMBL/GenBank/DDBJ whole genome shotgun (WGS) entry which is preliminary data.</text>
</comment>
<dbReference type="GO" id="GO:0032259">
    <property type="term" value="P:methylation"/>
    <property type="evidence" value="ECO:0007669"/>
    <property type="project" value="UniProtKB-KW"/>
</dbReference>
<keyword evidence="6" id="KW-1185">Reference proteome</keyword>
<dbReference type="PANTHER" id="PTHR43464:SF19">
    <property type="entry name" value="UBIQUINONE BIOSYNTHESIS O-METHYLTRANSFERASE, MITOCHONDRIAL"/>
    <property type="match status" value="1"/>
</dbReference>
<evidence type="ECO:0000256" key="2">
    <source>
        <dbReference type="ARBA" id="ARBA00022679"/>
    </source>
</evidence>
<evidence type="ECO:0000313" key="6">
    <source>
        <dbReference type="Proteomes" id="UP000485058"/>
    </source>
</evidence>
<proteinExistence type="predicted"/>
<keyword evidence="1 5" id="KW-0489">Methyltransferase</keyword>
<keyword evidence="4" id="KW-0949">S-adenosyl-L-methionine</keyword>
<dbReference type="NCBIfam" id="TIGR01983">
    <property type="entry name" value="UbiG"/>
    <property type="match status" value="1"/>
</dbReference>
<keyword evidence="2 5" id="KW-0808">Transferase</keyword>
<dbReference type="InterPro" id="IPR010233">
    <property type="entry name" value="UbiG_MeTrfase"/>
</dbReference>
<dbReference type="EMBL" id="BLLF01003091">
    <property type="protein sequence ID" value="GFH26317.1"/>
    <property type="molecule type" value="Genomic_DNA"/>
</dbReference>
<dbReference type="GO" id="GO:0010420">
    <property type="term" value="F:polyprenyldihydroxybenzoate methyltransferase activity"/>
    <property type="evidence" value="ECO:0007669"/>
    <property type="project" value="InterPro"/>
</dbReference>
<reference evidence="5 6" key="1">
    <citation type="submission" date="2020-02" db="EMBL/GenBank/DDBJ databases">
        <title>Draft genome sequence of Haematococcus lacustris strain NIES-144.</title>
        <authorList>
            <person name="Morimoto D."/>
            <person name="Nakagawa S."/>
            <person name="Yoshida T."/>
            <person name="Sawayama S."/>
        </authorList>
    </citation>
    <scope>NUCLEOTIDE SEQUENCE [LARGE SCALE GENOMIC DNA]</scope>
    <source>
        <strain evidence="5 6">NIES-144</strain>
    </source>
</reference>